<dbReference type="GeneID" id="2868940"/>
<dbReference type="OrthoDB" id="3830579at2759"/>
<keyword evidence="2" id="KW-1185">Reference proteome</keyword>
<dbReference type="SUPFAM" id="SSF54909">
    <property type="entry name" value="Dimeric alpha+beta barrel"/>
    <property type="match status" value="1"/>
</dbReference>
<reference evidence="2" key="1">
    <citation type="journal article" date="2005" name="Nature">
        <title>Sequencing of Aspergillus nidulans and comparative analysis with A. fumigatus and A. oryzae.</title>
        <authorList>
            <person name="Galagan J.E."/>
            <person name="Calvo S.E."/>
            <person name="Cuomo C."/>
            <person name="Ma L.J."/>
            <person name="Wortman J.R."/>
            <person name="Batzoglou S."/>
            <person name="Lee S.I."/>
            <person name="Basturkmen M."/>
            <person name="Spevak C.C."/>
            <person name="Clutterbuck J."/>
            <person name="Kapitonov V."/>
            <person name="Jurka J."/>
            <person name="Scazzocchio C."/>
            <person name="Farman M."/>
            <person name="Butler J."/>
            <person name="Purcell S."/>
            <person name="Harris S."/>
            <person name="Braus G.H."/>
            <person name="Draht O."/>
            <person name="Busch S."/>
            <person name="D'Enfert C."/>
            <person name="Bouchier C."/>
            <person name="Goldman G.H."/>
            <person name="Bell-Pedersen D."/>
            <person name="Griffiths-Jones S."/>
            <person name="Doonan J.H."/>
            <person name="Yu J."/>
            <person name="Vienken K."/>
            <person name="Pain A."/>
            <person name="Freitag M."/>
            <person name="Selker E.U."/>
            <person name="Archer D.B."/>
            <person name="Penalva M.A."/>
            <person name="Oakley B.R."/>
            <person name="Momany M."/>
            <person name="Tanaka T."/>
            <person name="Kumagai T."/>
            <person name="Asai K."/>
            <person name="Machida M."/>
            <person name="Nierman W.C."/>
            <person name="Denning D.W."/>
            <person name="Caddick M."/>
            <person name="Hynes M."/>
            <person name="Paoletti M."/>
            <person name="Fischer R."/>
            <person name="Miller B."/>
            <person name="Dyer P."/>
            <person name="Sachs M.S."/>
            <person name="Osmani S.A."/>
            <person name="Birren B.W."/>
        </authorList>
    </citation>
    <scope>NUCLEOTIDE SEQUENCE [LARGE SCALE GENOMIC DNA]</scope>
    <source>
        <strain evidence="2">FGSC A4 / ATCC 38163 / CBS 112.46 / NRRL 194 / M139</strain>
    </source>
</reference>
<dbReference type="Proteomes" id="UP000000560">
    <property type="component" value="Chromosome II"/>
</dbReference>
<dbReference type="AlphaFoldDB" id="Q5AU07"/>
<reference evidence="2" key="2">
    <citation type="journal article" date="2009" name="Fungal Genet. Biol.">
        <title>The 2008 update of the Aspergillus nidulans genome annotation: a community effort.</title>
        <authorList>
            <person name="Wortman J.R."/>
            <person name="Gilsenan J.M."/>
            <person name="Joardar V."/>
            <person name="Deegan J."/>
            <person name="Clutterbuck J."/>
            <person name="Andersen M.R."/>
            <person name="Archer D."/>
            <person name="Bencina M."/>
            <person name="Braus G."/>
            <person name="Coutinho P."/>
            <person name="von Dohren H."/>
            <person name="Doonan J."/>
            <person name="Driessen A.J."/>
            <person name="Durek P."/>
            <person name="Espeso E."/>
            <person name="Fekete E."/>
            <person name="Flipphi M."/>
            <person name="Estrada C.G."/>
            <person name="Geysens S."/>
            <person name="Goldman G."/>
            <person name="de Groot P.W."/>
            <person name="Hansen K."/>
            <person name="Harris S.D."/>
            <person name="Heinekamp T."/>
            <person name="Helmstaedt K."/>
            <person name="Henrissat B."/>
            <person name="Hofmann G."/>
            <person name="Homan T."/>
            <person name="Horio T."/>
            <person name="Horiuchi H."/>
            <person name="James S."/>
            <person name="Jones M."/>
            <person name="Karaffa L."/>
            <person name="Karanyi Z."/>
            <person name="Kato M."/>
            <person name="Keller N."/>
            <person name="Kelly D.E."/>
            <person name="Kiel J.A."/>
            <person name="Kim J.M."/>
            <person name="van der Klei I.J."/>
            <person name="Klis F.M."/>
            <person name="Kovalchuk A."/>
            <person name="Krasevec N."/>
            <person name="Kubicek C.P."/>
            <person name="Liu B."/>
            <person name="Maccabe A."/>
            <person name="Meyer V."/>
            <person name="Mirabito P."/>
            <person name="Miskei M."/>
            <person name="Mos M."/>
            <person name="Mullins J."/>
            <person name="Nelson D.R."/>
            <person name="Nielsen J."/>
            <person name="Oakley B.R."/>
            <person name="Osmani S.A."/>
            <person name="Pakula T."/>
            <person name="Paszewski A."/>
            <person name="Paulsen I."/>
            <person name="Pilsyk S."/>
            <person name="Pocsi I."/>
            <person name="Punt P.J."/>
            <person name="Ram A.F."/>
            <person name="Ren Q."/>
            <person name="Robellet X."/>
            <person name="Robson G."/>
            <person name="Seiboth B."/>
            <person name="van Solingen P."/>
            <person name="Specht T."/>
            <person name="Sun J."/>
            <person name="Taheri-Talesh N."/>
            <person name="Takeshita N."/>
            <person name="Ussery D."/>
            <person name="vanKuyk P.A."/>
            <person name="Visser H."/>
            <person name="van de Vondervoort P.J."/>
            <person name="de Vries R.P."/>
            <person name="Walton J."/>
            <person name="Xiang X."/>
            <person name="Xiong Y."/>
            <person name="Zeng A.P."/>
            <person name="Brandt B.W."/>
            <person name="Cornell M.J."/>
            <person name="van den Hondel C.A."/>
            <person name="Visser J."/>
            <person name="Oliver S.G."/>
            <person name="Turner G."/>
        </authorList>
    </citation>
    <scope>GENOME REANNOTATION</scope>
    <source>
        <strain evidence="2">FGSC A4 / ATCC 38163 / CBS 112.46 / NRRL 194 / M139</strain>
    </source>
</reference>
<organism evidence="1 2">
    <name type="scientific">Emericella nidulans (strain FGSC A4 / ATCC 38163 / CBS 112.46 / NRRL 194 / M139)</name>
    <name type="common">Aspergillus nidulans</name>
    <dbReference type="NCBI Taxonomy" id="227321"/>
    <lineage>
        <taxon>Eukaryota</taxon>
        <taxon>Fungi</taxon>
        <taxon>Dikarya</taxon>
        <taxon>Ascomycota</taxon>
        <taxon>Pezizomycotina</taxon>
        <taxon>Eurotiomycetes</taxon>
        <taxon>Eurotiomycetidae</taxon>
        <taxon>Eurotiales</taxon>
        <taxon>Aspergillaceae</taxon>
        <taxon>Aspergillus</taxon>
        <taxon>Aspergillus subgen. Nidulantes</taxon>
    </lineage>
</organism>
<dbReference type="eggNOG" id="ENOG502SCZF">
    <property type="taxonomic scope" value="Eukaryota"/>
</dbReference>
<dbReference type="InParanoid" id="Q5AU07"/>
<dbReference type="VEuPathDB" id="FungiDB:AN8223"/>
<sequence length="204" mass="22828">MSRIVTEIVNIPFTQETDVDSVIPKTVAVISKQEGFRRLKWGRWEEDQTKVQMMINWDDISFHQKFIDSPHYPDLLGLLEGLVTGPPSIIHVHFDENSINRIVDGPVAELTTFYAIGEGFEETVEELLSVEKESEGCLGYVRGDVVEEIAVSEGEAKGKGHYVATSWTSLQARLDAAKRDKVKDGFSVVASKVGGYEVHDVKFQ</sequence>
<gene>
    <name evidence="1" type="ORF">ANIA_08223</name>
</gene>
<protein>
    <recommendedName>
        <fullName evidence="3">ABM domain-containing protein</fullName>
    </recommendedName>
</protein>
<name>Q5AU07_EMENI</name>
<proteinExistence type="predicted"/>
<dbReference type="Gene3D" id="3.30.70.100">
    <property type="match status" value="1"/>
</dbReference>
<accession>Q5AU07</accession>
<evidence type="ECO:0000313" key="1">
    <source>
        <dbReference type="EMBL" id="CBF74146.1"/>
    </source>
</evidence>
<dbReference type="OMA" id="ESHHVNF"/>
<evidence type="ECO:0000313" key="2">
    <source>
        <dbReference type="Proteomes" id="UP000000560"/>
    </source>
</evidence>
<dbReference type="RefSeq" id="XP_681492.1">
    <property type="nucleotide sequence ID" value="XM_676400.1"/>
</dbReference>
<accession>C8V7E3</accession>
<dbReference type="InterPro" id="IPR011008">
    <property type="entry name" value="Dimeric_a/b-barrel"/>
</dbReference>
<dbReference type="HOGENOM" id="CLU_112102_0_0_1"/>
<evidence type="ECO:0008006" key="3">
    <source>
        <dbReference type="Google" id="ProtNLM"/>
    </source>
</evidence>
<dbReference type="EMBL" id="BN001302">
    <property type="protein sequence ID" value="CBF74146.1"/>
    <property type="molecule type" value="Genomic_DNA"/>
</dbReference>
<dbReference type="KEGG" id="ani:ANIA_08223"/>